<name>A0A5C6P6I0_9TELE</name>
<evidence type="ECO:0000313" key="3">
    <source>
        <dbReference type="Proteomes" id="UP000324091"/>
    </source>
</evidence>
<feature type="chain" id="PRO_5022970893" evidence="1">
    <location>
        <begin position="24"/>
        <end position="132"/>
    </location>
</feature>
<evidence type="ECO:0000256" key="1">
    <source>
        <dbReference type="SAM" id="SignalP"/>
    </source>
</evidence>
<feature type="signal peptide" evidence="1">
    <location>
        <begin position="1"/>
        <end position="23"/>
    </location>
</feature>
<dbReference type="EMBL" id="RHFK02000006">
    <property type="protein sequence ID" value="TWW75025.1"/>
    <property type="molecule type" value="Genomic_DNA"/>
</dbReference>
<proteinExistence type="predicted"/>
<sequence>MTDCDTICHSLCLTVCVSVSLNACPTLFTCQCHQLSSSTASVLCITYLLTQGGHAIAKESTTEEAQRHQSCFLTEQTLWDRNVNLCCDKADLLFCSRGIVPAGGEKTGEGELRMMGIGKKIAVVEREVRRGK</sequence>
<keyword evidence="3" id="KW-1185">Reference proteome</keyword>
<dbReference type="AlphaFoldDB" id="A0A5C6P6I0"/>
<reference evidence="2 3" key="1">
    <citation type="submission" date="2019-04" db="EMBL/GenBank/DDBJ databases">
        <title>Chromosome genome assembly for Takifugu flavidus.</title>
        <authorList>
            <person name="Xiao S."/>
        </authorList>
    </citation>
    <scope>NUCLEOTIDE SEQUENCE [LARGE SCALE GENOMIC DNA]</scope>
    <source>
        <strain evidence="2">HTHZ2018</strain>
        <tissue evidence="2">Muscle</tissue>
    </source>
</reference>
<dbReference type="Proteomes" id="UP000324091">
    <property type="component" value="Chromosome 14"/>
</dbReference>
<gene>
    <name evidence="2" type="ORF">D4764_14G0010280</name>
</gene>
<comment type="caution">
    <text evidence="2">The sequence shown here is derived from an EMBL/GenBank/DDBJ whole genome shotgun (WGS) entry which is preliminary data.</text>
</comment>
<evidence type="ECO:0000313" key="2">
    <source>
        <dbReference type="EMBL" id="TWW75025.1"/>
    </source>
</evidence>
<organism evidence="2 3">
    <name type="scientific">Takifugu flavidus</name>
    <name type="common">sansaifugu</name>
    <dbReference type="NCBI Taxonomy" id="433684"/>
    <lineage>
        <taxon>Eukaryota</taxon>
        <taxon>Metazoa</taxon>
        <taxon>Chordata</taxon>
        <taxon>Craniata</taxon>
        <taxon>Vertebrata</taxon>
        <taxon>Euteleostomi</taxon>
        <taxon>Actinopterygii</taxon>
        <taxon>Neopterygii</taxon>
        <taxon>Teleostei</taxon>
        <taxon>Neoteleostei</taxon>
        <taxon>Acanthomorphata</taxon>
        <taxon>Eupercaria</taxon>
        <taxon>Tetraodontiformes</taxon>
        <taxon>Tetradontoidea</taxon>
        <taxon>Tetraodontidae</taxon>
        <taxon>Takifugu</taxon>
    </lineage>
</organism>
<accession>A0A5C6P6I0</accession>
<protein>
    <submittedName>
        <fullName evidence="2">Uncharacterized protein</fullName>
    </submittedName>
</protein>
<keyword evidence="1" id="KW-0732">Signal</keyword>